<dbReference type="Proteomes" id="UP000185639">
    <property type="component" value="Unassembled WGS sequence"/>
</dbReference>
<protein>
    <submittedName>
        <fullName evidence="6">Two component transcriptional regulator, LuxR family</fullName>
    </submittedName>
</protein>
<accession>A0A1N7JPT6</accession>
<dbReference type="CDD" id="cd06170">
    <property type="entry name" value="LuxR_C_like"/>
    <property type="match status" value="1"/>
</dbReference>
<dbReference type="InterPro" id="IPR051015">
    <property type="entry name" value="EvgA-like"/>
</dbReference>
<dbReference type="PANTHER" id="PTHR45566">
    <property type="entry name" value="HTH-TYPE TRANSCRIPTIONAL REGULATOR YHJB-RELATED"/>
    <property type="match status" value="1"/>
</dbReference>
<proteinExistence type="predicted"/>
<gene>
    <name evidence="6" type="ORF">SAMN05421686_102137</name>
</gene>
<dbReference type="PANTHER" id="PTHR45566:SF2">
    <property type="entry name" value="NARL SUBFAMILY"/>
    <property type="match status" value="1"/>
</dbReference>
<dbReference type="InterPro" id="IPR000792">
    <property type="entry name" value="Tscrpt_reg_LuxR_C"/>
</dbReference>
<dbReference type="Pfam" id="PF00072">
    <property type="entry name" value="Response_reg"/>
    <property type="match status" value="1"/>
</dbReference>
<dbReference type="PROSITE" id="PS50110">
    <property type="entry name" value="RESPONSE_REGULATORY"/>
    <property type="match status" value="1"/>
</dbReference>
<organism evidence="6 7">
    <name type="scientific">Thalassolituus maritimus</name>
    <dbReference type="NCBI Taxonomy" id="484498"/>
    <lineage>
        <taxon>Bacteria</taxon>
        <taxon>Pseudomonadati</taxon>
        <taxon>Pseudomonadota</taxon>
        <taxon>Gammaproteobacteria</taxon>
        <taxon>Oceanospirillales</taxon>
        <taxon>Oceanospirillaceae</taxon>
        <taxon>Thalassolituus</taxon>
    </lineage>
</organism>
<evidence type="ECO:0000259" key="4">
    <source>
        <dbReference type="PROSITE" id="PS50043"/>
    </source>
</evidence>
<dbReference type="CDD" id="cd17535">
    <property type="entry name" value="REC_NarL-like"/>
    <property type="match status" value="1"/>
</dbReference>
<dbReference type="InterPro" id="IPR001789">
    <property type="entry name" value="Sig_transdc_resp-reg_receiver"/>
</dbReference>
<dbReference type="InterPro" id="IPR016032">
    <property type="entry name" value="Sig_transdc_resp-reg_C-effctor"/>
</dbReference>
<dbReference type="Pfam" id="PF00196">
    <property type="entry name" value="GerE"/>
    <property type="match status" value="1"/>
</dbReference>
<feature type="domain" description="HTH luxR-type" evidence="4">
    <location>
        <begin position="139"/>
        <end position="204"/>
    </location>
</feature>
<keyword evidence="7" id="KW-1185">Reference proteome</keyword>
<dbReference type="Gene3D" id="1.10.10.10">
    <property type="entry name" value="Winged helix-like DNA-binding domain superfamily/Winged helix DNA-binding domain"/>
    <property type="match status" value="1"/>
</dbReference>
<name>A0A1N7JPT6_9GAMM</name>
<dbReference type="EMBL" id="FTOH01000002">
    <property type="protein sequence ID" value="SIS51256.1"/>
    <property type="molecule type" value="Genomic_DNA"/>
</dbReference>
<dbReference type="STRING" id="484498.SAMN05421686_102137"/>
<dbReference type="Gene3D" id="3.40.50.2300">
    <property type="match status" value="1"/>
</dbReference>
<dbReference type="GO" id="GO:0003677">
    <property type="term" value="F:DNA binding"/>
    <property type="evidence" value="ECO:0007669"/>
    <property type="project" value="UniProtKB-KW"/>
</dbReference>
<evidence type="ECO:0000259" key="5">
    <source>
        <dbReference type="PROSITE" id="PS50110"/>
    </source>
</evidence>
<dbReference type="RefSeq" id="WP_076514298.1">
    <property type="nucleotide sequence ID" value="NZ_FTOH01000002.1"/>
</dbReference>
<sequence length="208" mass="22942">MHYLIVDDHLLFAGGLAGLLEQSLAPCETTQVRTAEEAEQVLNEMDDQPDLILMDLNLPGISGLTLIRRLQQMCILSPVMMISASDSLADAGKALDHGALGYLPKSSPPEVLVKAIQDVLNGGTYLPEGWLELIESQKQELPDIRLTPRQQEILHLLAQGMSNKVIASELDISENTIKGHLRDVFRLFRVTNRTACLNAVRRLGLLPE</sequence>
<evidence type="ECO:0000256" key="3">
    <source>
        <dbReference type="PROSITE-ProRule" id="PRU00169"/>
    </source>
</evidence>
<keyword evidence="1 3" id="KW-0597">Phosphoprotein</keyword>
<evidence type="ECO:0000313" key="6">
    <source>
        <dbReference type="EMBL" id="SIS51256.1"/>
    </source>
</evidence>
<dbReference type="SMART" id="SM00448">
    <property type="entry name" value="REC"/>
    <property type="match status" value="1"/>
</dbReference>
<dbReference type="InterPro" id="IPR058245">
    <property type="entry name" value="NreC/VraR/RcsB-like_REC"/>
</dbReference>
<dbReference type="PRINTS" id="PR00038">
    <property type="entry name" value="HTHLUXR"/>
</dbReference>
<dbReference type="SUPFAM" id="SSF52172">
    <property type="entry name" value="CheY-like"/>
    <property type="match status" value="1"/>
</dbReference>
<keyword evidence="2" id="KW-0238">DNA-binding</keyword>
<dbReference type="AlphaFoldDB" id="A0A1N7JPT6"/>
<reference evidence="7" key="1">
    <citation type="submission" date="2017-01" db="EMBL/GenBank/DDBJ databases">
        <authorList>
            <person name="Varghese N."/>
            <person name="Submissions S."/>
        </authorList>
    </citation>
    <scope>NUCLEOTIDE SEQUENCE [LARGE SCALE GENOMIC DNA]</scope>
    <source>
        <strain evidence="7">DSM 24913</strain>
    </source>
</reference>
<evidence type="ECO:0000256" key="2">
    <source>
        <dbReference type="ARBA" id="ARBA00023125"/>
    </source>
</evidence>
<feature type="domain" description="Response regulatory" evidence="5">
    <location>
        <begin position="2"/>
        <end position="120"/>
    </location>
</feature>
<dbReference type="SUPFAM" id="SSF46894">
    <property type="entry name" value="C-terminal effector domain of the bipartite response regulators"/>
    <property type="match status" value="1"/>
</dbReference>
<dbReference type="GO" id="GO:0000160">
    <property type="term" value="P:phosphorelay signal transduction system"/>
    <property type="evidence" value="ECO:0007669"/>
    <property type="project" value="InterPro"/>
</dbReference>
<dbReference type="GO" id="GO:0006355">
    <property type="term" value="P:regulation of DNA-templated transcription"/>
    <property type="evidence" value="ECO:0007669"/>
    <property type="project" value="InterPro"/>
</dbReference>
<evidence type="ECO:0000313" key="7">
    <source>
        <dbReference type="Proteomes" id="UP000185639"/>
    </source>
</evidence>
<dbReference type="InterPro" id="IPR011006">
    <property type="entry name" value="CheY-like_superfamily"/>
</dbReference>
<dbReference type="SMART" id="SM00421">
    <property type="entry name" value="HTH_LUXR"/>
    <property type="match status" value="1"/>
</dbReference>
<dbReference type="PROSITE" id="PS50043">
    <property type="entry name" value="HTH_LUXR_2"/>
    <property type="match status" value="1"/>
</dbReference>
<dbReference type="InterPro" id="IPR036388">
    <property type="entry name" value="WH-like_DNA-bd_sf"/>
</dbReference>
<feature type="modified residue" description="4-aspartylphosphate" evidence="3">
    <location>
        <position position="55"/>
    </location>
</feature>
<evidence type="ECO:0000256" key="1">
    <source>
        <dbReference type="ARBA" id="ARBA00022553"/>
    </source>
</evidence>